<dbReference type="RefSeq" id="WP_221873316.1">
    <property type="nucleotide sequence ID" value="NZ_JACWFH010000009.1"/>
</dbReference>
<evidence type="ECO:0000313" key="9">
    <source>
        <dbReference type="Proteomes" id="UP000769780"/>
    </source>
</evidence>
<evidence type="ECO:0000256" key="1">
    <source>
        <dbReference type="ARBA" id="ARBA00004202"/>
    </source>
</evidence>
<comment type="subcellular location">
    <subcellularLocation>
        <location evidence="1">Cell membrane</location>
        <topology evidence="1">Peripheral membrane protein</topology>
    </subcellularLocation>
</comment>
<dbReference type="PANTHER" id="PTHR37316">
    <property type="entry name" value="TEICHOIC ACID GLYCEROL-PHOSPHATE PRIMASE"/>
    <property type="match status" value="1"/>
</dbReference>
<keyword evidence="4" id="KW-0808">Transferase</keyword>
<dbReference type="Gene3D" id="3.40.50.12580">
    <property type="match status" value="1"/>
</dbReference>
<organism evidence="8 9">
    <name type="scientific">Mesobacillus maritimus</name>
    <dbReference type="NCBI Taxonomy" id="1643336"/>
    <lineage>
        <taxon>Bacteria</taxon>
        <taxon>Bacillati</taxon>
        <taxon>Bacillota</taxon>
        <taxon>Bacilli</taxon>
        <taxon>Bacillales</taxon>
        <taxon>Bacillaceae</taxon>
        <taxon>Mesobacillus</taxon>
    </lineage>
</organism>
<name>A0ABS7K4E3_9BACI</name>
<evidence type="ECO:0000256" key="2">
    <source>
        <dbReference type="ARBA" id="ARBA00010488"/>
    </source>
</evidence>
<dbReference type="Proteomes" id="UP000769780">
    <property type="component" value="Unassembled WGS sequence"/>
</dbReference>
<accession>A0ABS7K4E3</accession>
<dbReference type="Gene3D" id="3.40.50.11820">
    <property type="match status" value="1"/>
</dbReference>
<dbReference type="InterPro" id="IPR051612">
    <property type="entry name" value="Teichoic_Acid_Biosynth"/>
</dbReference>
<keyword evidence="3" id="KW-1003">Cell membrane</keyword>
<protein>
    <submittedName>
        <fullName evidence="8">CDP-glycerol glycerophosphotransferase family protein</fullName>
    </submittedName>
</protein>
<dbReference type="InterPro" id="IPR043149">
    <property type="entry name" value="TagF_N"/>
</dbReference>
<evidence type="ECO:0000256" key="3">
    <source>
        <dbReference type="ARBA" id="ARBA00022475"/>
    </source>
</evidence>
<evidence type="ECO:0000256" key="4">
    <source>
        <dbReference type="ARBA" id="ARBA00022679"/>
    </source>
</evidence>
<dbReference type="Pfam" id="PF04464">
    <property type="entry name" value="Glyphos_transf"/>
    <property type="match status" value="1"/>
</dbReference>
<keyword evidence="6 7" id="KW-0472">Membrane</keyword>
<dbReference type="SUPFAM" id="SSF53756">
    <property type="entry name" value="UDP-Glycosyltransferase/glycogen phosphorylase"/>
    <property type="match status" value="1"/>
</dbReference>
<dbReference type="InterPro" id="IPR007554">
    <property type="entry name" value="Glycerophosphate_synth"/>
</dbReference>
<sequence>MVREIAISLYLFIFKCFFTLFNLFSLKDKTTFVVSFGDNSKYVYEEMRRQEAQDDVVFLCKGKSITHFKGYKDVTLIAFESTDILGWFKSVYHLATSKHILVDNYFGFLAVTNFKEDVECIQLWHATGAIKKFGLQDLSIKDRSEKAVQRFLKVYHRFDKVVVGSDTMARIFKEAFSLGDENILRTGIPRTDFFYDEPQKQRAVQTLTNENKLLQEKKVILYAPTYRDNELTQFNLQLNLEKMKNELGEGYIVILRLHPAIKVTEDYTRKYPDFLFDYSSELYDINDLLLISDYLITDYSSISYEYCLLRKPMIFFTYDLEQYKSKRGIWEGFEENLPGPMVMDTESIIELIKKDYVDYSLIDSYAEKWNKYSTGQSSSNLVHYMYGQSSDVNRKLGQ</sequence>
<keyword evidence="7" id="KW-0812">Transmembrane</keyword>
<dbReference type="PANTHER" id="PTHR37316:SF1">
    <property type="entry name" value="TEICHOIC ACID GLYCEROL-PHOSPHATE PRIMASE"/>
    <property type="match status" value="1"/>
</dbReference>
<feature type="transmembrane region" description="Helical" evidence="7">
    <location>
        <begin position="7"/>
        <end position="26"/>
    </location>
</feature>
<keyword evidence="5" id="KW-0777">Teichoic acid biosynthesis</keyword>
<evidence type="ECO:0000256" key="5">
    <source>
        <dbReference type="ARBA" id="ARBA00022944"/>
    </source>
</evidence>
<evidence type="ECO:0000313" key="8">
    <source>
        <dbReference type="EMBL" id="MBY0097105.1"/>
    </source>
</evidence>
<proteinExistence type="inferred from homology"/>
<dbReference type="InterPro" id="IPR043148">
    <property type="entry name" value="TagF_C"/>
</dbReference>
<gene>
    <name evidence="8" type="ORF">H0185_09810</name>
</gene>
<reference evidence="8 9" key="1">
    <citation type="submission" date="2020-07" db="EMBL/GenBank/DDBJ databases">
        <title>Fungal Genomes of the International Space Station.</title>
        <authorList>
            <person name="Seuylemezian A."/>
            <person name="Singh N.K."/>
            <person name="Wood J."/>
            <person name="Venkateswaran K."/>
        </authorList>
    </citation>
    <scope>NUCLEOTIDE SEQUENCE [LARGE SCALE GENOMIC DNA]</scope>
    <source>
        <strain evidence="8 9">PL-B2</strain>
    </source>
</reference>
<comment type="caution">
    <text evidence="8">The sequence shown here is derived from an EMBL/GenBank/DDBJ whole genome shotgun (WGS) entry which is preliminary data.</text>
</comment>
<evidence type="ECO:0000256" key="6">
    <source>
        <dbReference type="ARBA" id="ARBA00023136"/>
    </source>
</evidence>
<evidence type="ECO:0000256" key="7">
    <source>
        <dbReference type="SAM" id="Phobius"/>
    </source>
</evidence>
<dbReference type="EMBL" id="JACWFH010000009">
    <property type="protein sequence ID" value="MBY0097105.1"/>
    <property type="molecule type" value="Genomic_DNA"/>
</dbReference>
<keyword evidence="7" id="KW-1133">Transmembrane helix</keyword>
<comment type="similarity">
    <text evidence="2">Belongs to the CDP-glycerol glycerophosphotransferase family.</text>
</comment>
<keyword evidence="9" id="KW-1185">Reference proteome</keyword>